<keyword evidence="2" id="KW-1185">Reference proteome</keyword>
<evidence type="ECO:0008006" key="3">
    <source>
        <dbReference type="Google" id="ProtNLM"/>
    </source>
</evidence>
<reference evidence="2" key="1">
    <citation type="journal article" date="2019" name="Int. J. Syst. Evol. Microbiol.">
        <title>The Global Catalogue of Microorganisms (GCM) 10K type strain sequencing project: providing services to taxonomists for standard genome sequencing and annotation.</title>
        <authorList>
            <consortium name="The Broad Institute Genomics Platform"/>
            <consortium name="The Broad Institute Genome Sequencing Center for Infectious Disease"/>
            <person name="Wu L."/>
            <person name="Ma J."/>
        </authorList>
    </citation>
    <scope>NUCLEOTIDE SEQUENCE [LARGE SCALE GENOMIC DNA]</scope>
    <source>
        <strain evidence="2">JCM 15614</strain>
    </source>
</reference>
<accession>A0ABP6NQB4</accession>
<dbReference type="Proteomes" id="UP001499924">
    <property type="component" value="Unassembled WGS sequence"/>
</dbReference>
<protein>
    <recommendedName>
        <fullName evidence="3">Nucleotidyltransferase</fullName>
    </recommendedName>
</protein>
<sequence length="292" mass="32172">MVEPAVVLRTRSLPSAYDHPHASDEARLIAERGTVLRAQVGSGVHGTSLSGQDDRDELGLCLEPPQFVTGVARVPAGLSRTRTVAFEQFHRHTAWDRPGGLANRSGAGDLDVVIYSARKWARLAMDGNPSVLLLLFVPDEEVVYRDAVGVELTANAHRFVSRLAGNRFLGYLQAQKAAMTGEVGAHTNRPELVAQHGYDTKYAMHALRLGFQGIELLSTGRISLPVPEPERAYLRSVRRGDLPLAEVLAAVDDVEVRLTALQDSSAVPPEPDRAWVDDWLHRSYQWFWSTLP</sequence>
<dbReference type="InterPro" id="IPR018775">
    <property type="entry name" value="RlaP"/>
</dbReference>
<name>A0ABP6NQB4_9ACTN</name>
<proteinExistence type="predicted"/>
<dbReference type="RefSeq" id="WP_344686791.1">
    <property type="nucleotide sequence ID" value="NZ_BAAAVV010000001.1"/>
</dbReference>
<gene>
    <name evidence="1" type="ORF">GCM10010531_03740</name>
</gene>
<evidence type="ECO:0000313" key="2">
    <source>
        <dbReference type="Proteomes" id="UP001499924"/>
    </source>
</evidence>
<evidence type="ECO:0000313" key="1">
    <source>
        <dbReference type="EMBL" id="GAA3155701.1"/>
    </source>
</evidence>
<comment type="caution">
    <text evidence="1">The sequence shown here is derived from an EMBL/GenBank/DDBJ whole genome shotgun (WGS) entry which is preliminary data.</text>
</comment>
<dbReference type="Pfam" id="PF10127">
    <property type="entry name" value="RlaP"/>
    <property type="match status" value="1"/>
</dbReference>
<dbReference type="EMBL" id="BAAAVV010000001">
    <property type="protein sequence ID" value="GAA3155701.1"/>
    <property type="molecule type" value="Genomic_DNA"/>
</dbReference>
<organism evidence="1 2">
    <name type="scientific">Blastococcus jejuensis</name>
    <dbReference type="NCBI Taxonomy" id="351224"/>
    <lineage>
        <taxon>Bacteria</taxon>
        <taxon>Bacillati</taxon>
        <taxon>Actinomycetota</taxon>
        <taxon>Actinomycetes</taxon>
        <taxon>Geodermatophilales</taxon>
        <taxon>Geodermatophilaceae</taxon>
        <taxon>Blastococcus</taxon>
    </lineage>
</organism>